<dbReference type="KEGG" id="vg:26518653"/>
<keyword evidence="2" id="KW-1185">Reference proteome</keyword>
<evidence type="ECO:0000313" key="1">
    <source>
        <dbReference type="EMBL" id="AKY02109.1"/>
    </source>
</evidence>
<dbReference type="EMBL" id="KT239446">
    <property type="protein sequence ID" value="AKY02109.1"/>
    <property type="molecule type" value="Genomic_DNA"/>
</dbReference>
<name>A0A0K1Y547_9CAUD</name>
<dbReference type="Proteomes" id="UP000204179">
    <property type="component" value="Segment"/>
</dbReference>
<sequence>MAEPILMAAFGEDFVETRILSEANSVKYWLKAYATHSNAVPNKPELNINGAFDMTSSLRRGINVVQVNGDSFINFKTFDVTTDDNNANNKAFVEYANGLTSGLYIIMTHERFQSSPLIDRWFKNKWSASWPGSDFSKSFPNSAYVGVLGAAKGRILIESFYGNDGVVKEDSRAKVDTVYDNVGDVGYTGCPYRSIEDTNEYSDSTGYEYKRYPVQNESISKIADYGLSPGDSVFLVCDMYASKSLLDAGSTTRANLRWFKGTSLLSSSVSLEIPKNGADRWLRFERFTAVPTDADGFTIVVSRYPKTSVVGDSKIKNLVFVQTAHSEKLNSVVQEFGVNGVRMNKGVEGGTTMIMELPNSKVDPSGVIPVQSFRETSD</sequence>
<dbReference type="SMR" id="A0A0K1Y547"/>
<accession>A0A0K1Y547</accession>
<evidence type="ECO:0000313" key="2">
    <source>
        <dbReference type="Proteomes" id="UP000204179"/>
    </source>
</evidence>
<proteinExistence type="predicted"/>
<evidence type="ECO:0008006" key="3">
    <source>
        <dbReference type="Google" id="ProtNLM"/>
    </source>
</evidence>
<gene>
    <name evidence="1" type="ORF">JD18_238</name>
</gene>
<reference evidence="1 2" key="1">
    <citation type="submission" date="2015-07" db="EMBL/GenBank/DDBJ databases">
        <title>Isolation and characterization of JD18-a novel lytic bacteriophage for Klebsiella pneumoniae.</title>
        <authorList>
            <person name="Fan J."/>
            <person name="Zhang X."/>
            <person name="Guo X."/>
            <person name="He P."/>
            <person name="Zhang Y."/>
        </authorList>
    </citation>
    <scope>NUCLEOTIDE SEQUENCE [LARGE SCALE GENOMIC DNA]</scope>
</reference>
<organism evidence="1 2">
    <name type="scientific">Klebsiella phage JD18</name>
    <dbReference type="NCBI Taxonomy" id="1698360"/>
    <lineage>
        <taxon>Viruses</taxon>
        <taxon>Duplodnaviria</taxon>
        <taxon>Heunggongvirae</taxon>
        <taxon>Uroviricota</taxon>
        <taxon>Caudoviricetes</taxon>
        <taxon>Pantevenvirales</taxon>
        <taxon>Straboviridae</taxon>
        <taxon>Tevenvirinae</taxon>
        <taxon>Jiaodavirus</taxon>
        <taxon>Jiaodavirus jd18</taxon>
    </lineage>
</organism>
<protein>
    <recommendedName>
        <fullName evidence="3">Hinge connector of long tail fiber proximal connector</fullName>
    </recommendedName>
</protein>
<dbReference type="RefSeq" id="YP_009190819.1">
    <property type="nucleotide sequence ID" value="NC_028686.1"/>
</dbReference>
<dbReference type="GeneID" id="26518653"/>